<evidence type="ECO:0000313" key="5">
    <source>
        <dbReference type="EMBL" id="WYY06361.1"/>
    </source>
</evidence>
<sequence length="1139" mass="127793">MTGLFAPTELENAASARSGFRLQRFQVLNWGTFDQRVWTLTLDGENGLLTGDIGSGKSTLVDALTTLLLPAHRVAYNKAAGGESRERDLRSYVLGYYKSERNEVTGSSRPVALRGMSNYSVILGVFGNEGYDETVTLAQVFSMRHDSGQPERFFTVTDRALDIATDFADFGSDLRALRKRLKDGDTRIHEHFPEYGRDYRRSLAIRSEQAMELFHQTVSMKAVGNLNDFVRDHMLEPFDSSGWVDTMVAHFEDLTAAHDAVVLARTQLAELEPLLADHDKYRSHIEMAAELKDRRAALRFYFAQQRFDLLTDGLELQNRDLSATRTALASVERDLADLRIAARELELRQAGLGGTDIATLEQQIADATRQRDERSIAFDRYSAMIDDAGLAPVADRGQFEQRRTEVADAVTALDADLAEAENALNEVRFSKREYDTEGRRIAGEIASLRGRTSNIPDRNLRIREMICEGVGIPRDELPFVGELIGVRDDESRWEGAAERVLRGFGLSLLVAADLYDDVSSWIDANHLGGRVVYFKVSDHRPSRSAPTPPSNALAHKIDIKAGRFETWLEHRLFERARHICAETLDEFRGADVAVTVNGQVRSGGGRHEKDDSQRVDDRRNYVLGWSNEQKISALFTAGQQLQDRLNQVDSEIDELEERRRSLMSRRNALTGLDAYPGFDMIDAASSIARIAELTARKTELEQSSSELAEVTEAIAATREQLTAADASRDGLRDKVSRLEVTRAQSEQARDAAQQVIADAEFDDAQPHFAAITADVDAYRAKVRTGAPDDPDAALTVAECGELESSMTDQLTDDSEAHAGRAGSYETRAVNRMSEFNRNHPVLTTEFDADIASADEYRELHRRLAEDDLPRFEDEFKNYLNTNAIRDIAIFAAKLNKEVHLISSKIDTINESLAGIEYNPGRYIRLDVNPTPSQEIREFRADLRACSDGSFEADSDDHYAEEKFLLVKALVERFRGREGFTDVDRKWTELVTDVRNWVTFAASERHVDGDAEYENYTDSDGKSGGQKEKLAYTILAASLAYQFDLKWGATMSRDFRFVVIDEAFGRGSDDSARYALSLFAKLGLQLLIVTPLTKIYTIEPFVSAVGYVENRGGSYSQLQCLTIEDYRARRDLRDLVEIIE</sequence>
<keyword evidence="1" id="KW-0227">DNA damage</keyword>
<reference evidence="5 6" key="1">
    <citation type="journal article" date="2023" name="Virus Evol.">
        <title>Computational host range prediction-The good, the bad, and the ugly.</title>
        <authorList>
            <person name="Howell A.A."/>
            <person name="Versoza C.J."/>
            <person name="Pfeifer S.P."/>
        </authorList>
    </citation>
    <scope>NUCLEOTIDE SEQUENCE [LARGE SCALE GENOMIC DNA]</scope>
    <source>
        <strain evidence="5 6">1610/1b</strain>
    </source>
</reference>
<evidence type="ECO:0000256" key="1">
    <source>
        <dbReference type="ARBA" id="ARBA00022763"/>
    </source>
</evidence>
<accession>A0ABZ2TZ40</accession>
<keyword evidence="4" id="KW-0175">Coiled coil</keyword>
<dbReference type="RefSeq" id="WP_066162436.1">
    <property type="nucleotide sequence ID" value="NZ_CP136137.1"/>
</dbReference>
<keyword evidence="5" id="KW-0547">Nucleotide-binding</keyword>
<dbReference type="PANTHER" id="PTHR32182:SF0">
    <property type="entry name" value="DNA REPLICATION AND REPAIR PROTEIN RECF"/>
    <property type="match status" value="1"/>
</dbReference>
<keyword evidence="3" id="KW-0742">SOS response</keyword>
<name>A0ABZ2TZ40_9ACTN</name>
<evidence type="ECO:0000313" key="6">
    <source>
        <dbReference type="Proteomes" id="UP001479933"/>
    </source>
</evidence>
<gene>
    <name evidence="5" type="ORF">RVF87_14960</name>
</gene>
<evidence type="ECO:0000256" key="3">
    <source>
        <dbReference type="ARBA" id="ARBA00023236"/>
    </source>
</evidence>
<proteinExistence type="predicted"/>
<organism evidence="5 6">
    <name type="scientific">Gordonia hydrophobica</name>
    <dbReference type="NCBI Taxonomy" id="40516"/>
    <lineage>
        <taxon>Bacteria</taxon>
        <taxon>Bacillati</taxon>
        <taxon>Actinomycetota</taxon>
        <taxon>Actinomycetes</taxon>
        <taxon>Mycobacteriales</taxon>
        <taxon>Gordoniaceae</taxon>
        <taxon>Gordonia</taxon>
    </lineage>
</organism>
<evidence type="ECO:0000256" key="4">
    <source>
        <dbReference type="SAM" id="Coils"/>
    </source>
</evidence>
<dbReference type="Pfam" id="PF13558">
    <property type="entry name" value="SbcC_Walker_B"/>
    <property type="match status" value="1"/>
</dbReference>
<evidence type="ECO:0000256" key="2">
    <source>
        <dbReference type="ARBA" id="ARBA00023204"/>
    </source>
</evidence>
<dbReference type="EMBL" id="CP136137">
    <property type="protein sequence ID" value="WYY06361.1"/>
    <property type="molecule type" value="Genomic_DNA"/>
</dbReference>
<keyword evidence="5" id="KW-0067">ATP-binding</keyword>
<keyword evidence="6" id="KW-1185">Reference proteome</keyword>
<dbReference type="Pfam" id="PF13555">
    <property type="entry name" value="AAA_29"/>
    <property type="match status" value="1"/>
</dbReference>
<feature type="coiled-coil region" evidence="4">
    <location>
        <begin position="638"/>
        <end position="720"/>
    </location>
</feature>
<dbReference type="Gene3D" id="3.40.1140.10">
    <property type="match status" value="1"/>
</dbReference>
<protein>
    <submittedName>
        <fullName evidence="5">ATP-binding protein</fullName>
    </submittedName>
</protein>
<dbReference type="PANTHER" id="PTHR32182">
    <property type="entry name" value="DNA REPLICATION AND REPAIR PROTEIN RECF"/>
    <property type="match status" value="1"/>
</dbReference>
<dbReference type="GO" id="GO:0005524">
    <property type="term" value="F:ATP binding"/>
    <property type="evidence" value="ECO:0007669"/>
    <property type="project" value="UniProtKB-KW"/>
</dbReference>
<dbReference type="Proteomes" id="UP001479933">
    <property type="component" value="Chromosome"/>
</dbReference>
<keyword evidence="2" id="KW-0234">DNA repair</keyword>
<dbReference type="InterPro" id="IPR027417">
    <property type="entry name" value="P-loop_NTPase"/>
</dbReference>
<dbReference type="SUPFAM" id="SSF52540">
    <property type="entry name" value="P-loop containing nucleoside triphosphate hydrolases"/>
    <property type="match status" value="1"/>
</dbReference>